<dbReference type="EMBL" id="SGVY01000026">
    <property type="protein sequence ID" value="TFH79309.1"/>
    <property type="molecule type" value="Genomic_DNA"/>
</dbReference>
<dbReference type="RefSeq" id="WP_134843743.1">
    <property type="nucleotide sequence ID" value="NZ_SGVY01000026.1"/>
</dbReference>
<evidence type="ECO:0000313" key="1">
    <source>
        <dbReference type="EMBL" id="TFH79309.1"/>
    </source>
</evidence>
<dbReference type="AlphaFoldDB" id="A0A4Y8VH38"/>
<sequence length="197" mass="22261">MNNPIKLLISGADMGGLIASCALRYDFHESHRQEDRFHIYRIEKDTLTMEDVAACDLSGIRYAVNATLHDNEASFAFDEKCKERGITVIHVVNLGKAAFLAVEKPKGYPFSEIVKKGTDDFRCSLGKYISQYGMFWQMPVPWVDEAIRHYSEESFPQQGIGAYIAAGYCANILANLAEGKEVKYFPKFYLSPLLEEI</sequence>
<gene>
    <name evidence="1" type="ORF">EXN75_10315</name>
</gene>
<evidence type="ECO:0000313" key="2">
    <source>
        <dbReference type="Proteomes" id="UP000297872"/>
    </source>
</evidence>
<keyword evidence="2" id="KW-1185">Reference proteome</keyword>
<name>A0A4Y8VH38_9BACT</name>
<dbReference type="Proteomes" id="UP000297872">
    <property type="component" value="Unassembled WGS sequence"/>
</dbReference>
<comment type="caution">
    <text evidence="1">The sequence shown here is derived from an EMBL/GenBank/DDBJ whole genome shotgun (WGS) entry which is preliminary data.</text>
</comment>
<dbReference type="GeneID" id="302995675"/>
<accession>A0A4Y8VH38</accession>
<proteinExistence type="predicted"/>
<organism evidence="1 2">
    <name type="scientific">Segatella hominis</name>
    <dbReference type="NCBI Taxonomy" id="2518605"/>
    <lineage>
        <taxon>Bacteria</taxon>
        <taxon>Pseudomonadati</taxon>
        <taxon>Bacteroidota</taxon>
        <taxon>Bacteroidia</taxon>
        <taxon>Bacteroidales</taxon>
        <taxon>Prevotellaceae</taxon>
        <taxon>Segatella</taxon>
    </lineage>
</organism>
<dbReference type="OrthoDB" id="9804286at2"/>
<protein>
    <submittedName>
        <fullName evidence="1">Uncharacterized protein</fullName>
    </submittedName>
</protein>
<reference evidence="1 2" key="1">
    <citation type="submission" date="2019-02" db="EMBL/GenBank/DDBJ databases">
        <title>Draft Genome Sequence of the Prevotella sp. BCRC 81118, Isolated from Human Feces.</title>
        <authorList>
            <person name="Huang C.-H."/>
        </authorList>
    </citation>
    <scope>NUCLEOTIDE SEQUENCE [LARGE SCALE GENOMIC DNA]</scope>
    <source>
        <strain evidence="1 2">BCRC 81118</strain>
    </source>
</reference>